<dbReference type="GO" id="GO:0000785">
    <property type="term" value="C:chromatin"/>
    <property type="evidence" value="ECO:0007669"/>
    <property type="project" value="UniProtKB-ARBA"/>
</dbReference>
<dbReference type="InterPro" id="IPR001965">
    <property type="entry name" value="Znf_PHD"/>
</dbReference>
<dbReference type="CDD" id="cd15532">
    <property type="entry name" value="PHD2_CHD_II"/>
    <property type="match status" value="1"/>
</dbReference>
<evidence type="ECO:0000256" key="6">
    <source>
        <dbReference type="PROSITE-ProRule" id="PRU00146"/>
    </source>
</evidence>
<evidence type="ECO:0000259" key="8">
    <source>
        <dbReference type="PROSITE" id="PS50016"/>
    </source>
</evidence>
<dbReference type="CDD" id="cd20401">
    <property type="entry name" value="Tudor_AtPTM-like"/>
    <property type="match status" value="1"/>
</dbReference>
<dbReference type="Pfam" id="PF15612">
    <property type="entry name" value="WHIM1"/>
    <property type="match status" value="1"/>
</dbReference>
<dbReference type="InterPro" id="IPR013083">
    <property type="entry name" value="Znf_RING/FYVE/PHD"/>
</dbReference>
<dbReference type="InterPro" id="IPR047365">
    <property type="entry name" value="Tudor_AtPTM-like"/>
</dbReference>
<dbReference type="SUPFAM" id="SSF57903">
    <property type="entry name" value="FYVE/PHD zinc finger"/>
    <property type="match status" value="3"/>
</dbReference>
<dbReference type="Pfam" id="PF02791">
    <property type="entry name" value="DDT"/>
    <property type="match status" value="1"/>
</dbReference>
<evidence type="ECO:0000256" key="3">
    <source>
        <dbReference type="ARBA" id="ARBA00022771"/>
    </source>
</evidence>
<dbReference type="PANTHER" id="PTHR46508">
    <property type="entry name" value="PHD FINGER FAMILY PROTEIN"/>
    <property type="match status" value="1"/>
</dbReference>
<keyword evidence="4" id="KW-0862">Zinc</keyword>
<evidence type="ECO:0000313" key="11">
    <source>
        <dbReference type="Proteomes" id="UP000593562"/>
    </source>
</evidence>
<feature type="compositionally biased region" description="Basic residues" evidence="7">
    <location>
        <begin position="7"/>
        <end position="16"/>
    </location>
</feature>
<evidence type="ECO:0000256" key="4">
    <source>
        <dbReference type="ARBA" id="ARBA00022833"/>
    </source>
</evidence>
<dbReference type="InterPro" id="IPR028942">
    <property type="entry name" value="WHIM1_dom"/>
</dbReference>
<keyword evidence="3 6" id="KW-0863">Zinc-finger</keyword>
<feature type="region of interest" description="Disordered" evidence="7">
    <location>
        <begin position="1"/>
        <end position="27"/>
    </location>
</feature>
<dbReference type="PROSITE" id="PS50827">
    <property type="entry name" value="DDT"/>
    <property type="match status" value="1"/>
</dbReference>
<dbReference type="Gene3D" id="3.30.40.10">
    <property type="entry name" value="Zinc/RING finger domain, C3HC4 (zinc finger)"/>
    <property type="match status" value="2"/>
</dbReference>
<keyword evidence="5" id="KW-0539">Nucleus</keyword>
<dbReference type="PROSITE" id="PS01359">
    <property type="entry name" value="ZF_PHD_1"/>
    <property type="match status" value="1"/>
</dbReference>
<dbReference type="SMART" id="SM00249">
    <property type="entry name" value="PHD"/>
    <property type="match status" value="4"/>
</dbReference>
<dbReference type="InterPro" id="IPR018501">
    <property type="entry name" value="DDT_dom"/>
</dbReference>
<comment type="subcellular location">
    <subcellularLocation>
        <location evidence="1">Nucleus</location>
    </subcellularLocation>
</comment>
<keyword evidence="2" id="KW-0479">Metal-binding</keyword>
<dbReference type="InterPro" id="IPR019786">
    <property type="entry name" value="Zinc_finger_PHD-type_CS"/>
</dbReference>
<evidence type="ECO:0000256" key="1">
    <source>
        <dbReference type="ARBA" id="ARBA00004123"/>
    </source>
</evidence>
<dbReference type="InterPro" id="IPR011011">
    <property type="entry name" value="Znf_FYVE_PHD"/>
</dbReference>
<organism evidence="10 11">
    <name type="scientific">Tripterygium wilfordii</name>
    <name type="common">Thunder God vine</name>
    <dbReference type="NCBI Taxonomy" id="458696"/>
    <lineage>
        <taxon>Eukaryota</taxon>
        <taxon>Viridiplantae</taxon>
        <taxon>Streptophyta</taxon>
        <taxon>Embryophyta</taxon>
        <taxon>Tracheophyta</taxon>
        <taxon>Spermatophyta</taxon>
        <taxon>Magnoliopsida</taxon>
        <taxon>eudicotyledons</taxon>
        <taxon>Gunneridae</taxon>
        <taxon>Pentapetalae</taxon>
        <taxon>rosids</taxon>
        <taxon>fabids</taxon>
        <taxon>Celastrales</taxon>
        <taxon>Celastraceae</taxon>
        <taxon>Tripterygium</taxon>
    </lineage>
</organism>
<dbReference type="GO" id="GO:0008270">
    <property type="term" value="F:zinc ion binding"/>
    <property type="evidence" value="ECO:0007669"/>
    <property type="project" value="UniProtKB-KW"/>
</dbReference>
<dbReference type="Pfam" id="PF24294">
    <property type="entry name" value="Chromo_PTM"/>
    <property type="match status" value="1"/>
</dbReference>
<dbReference type="SMART" id="SM00571">
    <property type="entry name" value="DDT"/>
    <property type="match status" value="1"/>
</dbReference>
<evidence type="ECO:0000256" key="2">
    <source>
        <dbReference type="ARBA" id="ARBA00022723"/>
    </source>
</evidence>
<dbReference type="InterPro" id="IPR056618">
    <property type="entry name" value="Chromo_PTM"/>
</dbReference>
<dbReference type="Proteomes" id="UP000593562">
    <property type="component" value="Unassembled WGS sequence"/>
</dbReference>
<sequence length="1676" mass="187174">MEPAQQKRTRGRPRKRKAEDGSTDAKSNIKTKRRVVEMRCVPLVDRYVLKEFEGNGIYLGKITQYDTGYYRVEYEDGDSEELDSGELREIILNENDFDGRLRARKKKLDELVVENSVKRNNDLEKKAVESNYDLDRFEALALSEASGGSMIENDEEQVEADADSTTVSAEDVVFRDLGYETRAPLIPPPLLPPSSGTIPVPDDYVSHLFSVYSFLRSFSICLFLSPFGLADFVGALNCHVRNTLLDAIHLALMRVLKRHLETLSSDGSDSAAKCLRSADWSLLDAFTWPVYLIEYLTVMRYSKGPKWKGFHDDALKKDYYSLPVGRKLVILQILCDDVSESAELRAEIDTREETEVGIDADEVATKSPENGPRRVHPRYAKTSACKDAGSEMKTLCDIKSLVSEDSETDVVAADGNVDKNSDECRLCGMDGMLLCCDGCPSAYHFRCIYVGKSSIPEGTWYCPECKINQTEPPITVRTSLRGAEDFGIDLYEQVFLGTCDHLLVLRDSVSREPFCSYYNRNDIPRVVQSLLSSVEHGLSYSGICKAILQYWGIPENAFPLLRKGETIADSNVDDGKALTPFPSQVTEKHKVPGKAEAENTVSLDESDGDHVAVSCLDISVGKVNQTELGCPMSNGETIRSLDFPPHNVKEPDQIMMESAKSTNSPAADPSGKLYQNLVGRSSAVDLSICNPASSNASFLVHANSMYVPVQISSHGKEGDNSCVGRNDRNSSEGCSFQELPFEPHSYRNQYMLGDFAASAAANLAILSSEEGRSLEALKLGNARKIASANISLQVKAFSSAASRFFCPIPDKKVMEFPRERCGWCHACKLPQNSRRACLLNYASSTATKGAMKFLNGSFPVKNQDGSLSSIAAYILYMEESFRGLIDGPFLSASYRQQWRKQVGEASSCSALKMLLVQLEKNIRVISFSGDWLKHIDDCLVESSVDQSATGTVGTVQKRGPGGKRYRRQSGISEAMVGDCHDKVFIWWEGGKLSKSLFQKALMPSSMVKKAARQGGLRKISGIQYANGSDIPKRSRRLVWRAAVEKTFNTSQLAFQVRYVDLHVRWSDLVRLEQNPQDGKGPETEASAFRNATICDKRIVDNKIIYGVFFGDQKHLPSRVMKNIVEIGQRGDGNNKYWFPEICVPLYLIREYEESVEKVILPLAKNPVSELSEVQKRQLNDSRRDIFCYLALKRDKLDKCTCNSCQLDVLLRNTVKCSACQGYCHEQCTQSSTLYMSKEVEFSITCNRCYQPLLTAQKDNSTGSPTSPLSLQRREHHNVEAVTKSANHKGYNQPLASARTKERYSETMQATSVSSLSEKSKKRLCSWGVIWKKKDNEAAGIEFRNKNILSRGGSDLHGLQPVCNLCKKQYNPHAMYIHCETCTNWFHAKAVELEESKLSDVMGFKCCRCRRIKSPKCPYDDAPDVEKAEGSKPCSRVPKEENIAGNPNPGIASAFKVGKPATRFPAVQDLKKECDPLLFSLSRVEQITEHNSGMGPQKLPVRRHVKREVEIEGFSENNYSHAETSDTNEGFSFVKWDVSSNNLEDAVVHVEDEVKGEDMEFEPQTYFTFEELLAPDDTDHLDEFDASSNLLGNGENQSWGVSRDGVYGQYEMEASNNLLQPTTTTTIMCCHSCTQIEPAPDLCCEICSLAIHSQCNRWPVLSPSKGGWRCGYCREWR</sequence>
<dbReference type="InParanoid" id="A0A7J7C043"/>
<dbReference type="EMBL" id="JAAARO010000022">
    <property type="protein sequence ID" value="KAF5727501.1"/>
    <property type="molecule type" value="Genomic_DNA"/>
</dbReference>
<evidence type="ECO:0000259" key="9">
    <source>
        <dbReference type="PROSITE" id="PS50827"/>
    </source>
</evidence>
<dbReference type="PANTHER" id="PTHR46508:SF1">
    <property type="entry name" value="PHD FINGER FAMILY PROTEIN"/>
    <property type="match status" value="1"/>
</dbReference>
<accession>A0A7J7C043</accession>
<dbReference type="InterPro" id="IPR019787">
    <property type="entry name" value="Znf_PHD-finger"/>
</dbReference>
<protein>
    <recommendedName>
        <fullName evidence="12">DDT domain-containing protein PTM-like</fullName>
    </recommendedName>
</protein>
<proteinExistence type="predicted"/>
<evidence type="ECO:0000256" key="5">
    <source>
        <dbReference type="ARBA" id="ARBA00023242"/>
    </source>
</evidence>
<dbReference type="Pfam" id="PF21743">
    <property type="entry name" value="PTM_DIR17_Tudor"/>
    <property type="match status" value="1"/>
</dbReference>
<comment type="caution">
    <text evidence="10">The sequence shown here is derived from an EMBL/GenBank/DDBJ whole genome shotgun (WGS) entry which is preliminary data.</text>
</comment>
<feature type="region of interest" description="Disordered" evidence="7">
    <location>
        <begin position="1428"/>
        <end position="1447"/>
    </location>
</feature>
<dbReference type="OrthoDB" id="784962at2759"/>
<dbReference type="FunCoup" id="A0A7J7C043">
    <property type="interactions" value="3655"/>
</dbReference>
<dbReference type="PROSITE" id="PS50016">
    <property type="entry name" value="ZF_PHD_2"/>
    <property type="match status" value="1"/>
</dbReference>
<dbReference type="Pfam" id="PF00628">
    <property type="entry name" value="PHD"/>
    <property type="match status" value="1"/>
</dbReference>
<evidence type="ECO:0000313" key="10">
    <source>
        <dbReference type="EMBL" id="KAF5727501.1"/>
    </source>
</evidence>
<name>A0A7J7C043_TRIWF</name>
<feature type="domain" description="PHD-type" evidence="8">
    <location>
        <begin position="421"/>
        <end position="468"/>
    </location>
</feature>
<feature type="domain" description="DDT" evidence="9">
    <location>
        <begin position="202"/>
        <end position="262"/>
    </location>
</feature>
<evidence type="ECO:0008006" key="12">
    <source>
        <dbReference type="Google" id="ProtNLM"/>
    </source>
</evidence>
<evidence type="ECO:0000256" key="7">
    <source>
        <dbReference type="SAM" id="MobiDB-lite"/>
    </source>
</evidence>
<gene>
    <name evidence="10" type="ORF">HS088_TW22G01194</name>
</gene>
<reference evidence="10 11" key="1">
    <citation type="journal article" date="2020" name="Nat. Commun.">
        <title>Genome of Tripterygium wilfordii and identification of cytochrome P450 involved in triptolide biosynthesis.</title>
        <authorList>
            <person name="Tu L."/>
            <person name="Su P."/>
            <person name="Zhang Z."/>
            <person name="Gao L."/>
            <person name="Wang J."/>
            <person name="Hu T."/>
            <person name="Zhou J."/>
            <person name="Zhang Y."/>
            <person name="Zhao Y."/>
            <person name="Liu Y."/>
            <person name="Song Y."/>
            <person name="Tong Y."/>
            <person name="Lu Y."/>
            <person name="Yang J."/>
            <person name="Xu C."/>
            <person name="Jia M."/>
            <person name="Peters R.J."/>
            <person name="Huang L."/>
            <person name="Gao W."/>
        </authorList>
    </citation>
    <scope>NUCLEOTIDE SEQUENCE [LARGE SCALE GENOMIC DNA]</scope>
    <source>
        <strain evidence="11">cv. XIE 37</strain>
        <tissue evidence="10">Leaf</tissue>
    </source>
</reference>
<keyword evidence="11" id="KW-1185">Reference proteome</keyword>
<dbReference type="GO" id="GO:0005634">
    <property type="term" value="C:nucleus"/>
    <property type="evidence" value="ECO:0007669"/>
    <property type="project" value="UniProtKB-SubCell"/>
</dbReference>